<dbReference type="Pfam" id="PF01596">
    <property type="entry name" value="Methyltransf_3"/>
    <property type="match status" value="1"/>
</dbReference>
<evidence type="ECO:0000256" key="3">
    <source>
        <dbReference type="ARBA" id="ARBA00022691"/>
    </source>
</evidence>
<keyword evidence="5" id="KW-1185">Reference proteome</keyword>
<sequence length="223" mass="23654">MTQEEWTAVDRYFTDLLVPPDPSLDAALQTSAAAGLPSHNVSPNQGKLLLLLAQIQGARTILEIGTLGGYSTIWLARALPSDGRLITLEANPKHAEVAHANIAHAGLSDIVDLRLGQALSTLPQIAAEGHTFDLIFIDADKPNNPDYLMWALKLSRRGSLIIADNVVRGGAVVDAANGDPSVQGVRRFNELLASEPRVSATAIQTVGSKGYDGFAIAIVTSDQ</sequence>
<dbReference type="Gene3D" id="3.40.50.150">
    <property type="entry name" value="Vaccinia Virus protein VP39"/>
    <property type="match status" value="1"/>
</dbReference>
<dbReference type="InterPro" id="IPR002935">
    <property type="entry name" value="SAM_O-MeTrfase"/>
</dbReference>
<accession>A0ABS8I583</accession>
<keyword evidence="2" id="KW-0808">Transferase</keyword>
<evidence type="ECO:0000313" key="5">
    <source>
        <dbReference type="Proteomes" id="UP001199525"/>
    </source>
</evidence>
<protein>
    <submittedName>
        <fullName evidence="4">O-methyltransferase</fullName>
    </submittedName>
</protein>
<evidence type="ECO:0000256" key="2">
    <source>
        <dbReference type="ARBA" id="ARBA00022679"/>
    </source>
</evidence>
<reference evidence="4 5" key="1">
    <citation type="journal article" date="2021" name="Microorganisms">
        <title>Genome Evolution of Filamentous Cyanobacterium Nostoc Species: From Facultative Symbiosis to Free Living.</title>
        <authorList>
            <person name="Huo D."/>
            <person name="Li H."/>
            <person name="Cai F."/>
            <person name="Guo X."/>
            <person name="Qiao Z."/>
            <person name="Wang W."/>
            <person name="Yu G."/>
            <person name="Li R."/>
        </authorList>
    </citation>
    <scope>NUCLEOTIDE SEQUENCE [LARGE SCALE GENOMIC DNA]</scope>
    <source>
        <strain evidence="4 5">CHAB 5714</strain>
    </source>
</reference>
<evidence type="ECO:0000256" key="1">
    <source>
        <dbReference type="ARBA" id="ARBA00022603"/>
    </source>
</evidence>
<organism evidence="4 5">
    <name type="scientific">Nostoc favosum CHAB5714</name>
    <dbReference type="NCBI Taxonomy" id="2780399"/>
    <lineage>
        <taxon>Bacteria</taxon>
        <taxon>Bacillati</taxon>
        <taxon>Cyanobacteriota</taxon>
        <taxon>Cyanophyceae</taxon>
        <taxon>Nostocales</taxon>
        <taxon>Nostocaceae</taxon>
        <taxon>Nostoc</taxon>
        <taxon>Nostoc favosum</taxon>
    </lineage>
</organism>
<dbReference type="PANTHER" id="PTHR10509:SF14">
    <property type="entry name" value="CAFFEOYL-COA O-METHYLTRANSFERASE 3-RELATED"/>
    <property type="match status" value="1"/>
</dbReference>
<dbReference type="SUPFAM" id="SSF53335">
    <property type="entry name" value="S-adenosyl-L-methionine-dependent methyltransferases"/>
    <property type="match status" value="1"/>
</dbReference>
<keyword evidence="1" id="KW-0489">Methyltransferase</keyword>
<proteinExistence type="predicted"/>
<dbReference type="InterPro" id="IPR029063">
    <property type="entry name" value="SAM-dependent_MTases_sf"/>
</dbReference>
<dbReference type="RefSeq" id="WP_229483775.1">
    <property type="nucleotide sequence ID" value="NZ_JAIVFQ010000006.1"/>
</dbReference>
<dbReference type="EMBL" id="JAIVFQ010000006">
    <property type="protein sequence ID" value="MCC5598873.1"/>
    <property type="molecule type" value="Genomic_DNA"/>
</dbReference>
<dbReference type="Proteomes" id="UP001199525">
    <property type="component" value="Unassembled WGS sequence"/>
</dbReference>
<dbReference type="PROSITE" id="PS51682">
    <property type="entry name" value="SAM_OMT_I"/>
    <property type="match status" value="1"/>
</dbReference>
<gene>
    <name evidence="4" type="ORF">LC586_06515</name>
</gene>
<comment type="caution">
    <text evidence="4">The sequence shown here is derived from an EMBL/GenBank/DDBJ whole genome shotgun (WGS) entry which is preliminary data.</text>
</comment>
<dbReference type="InterPro" id="IPR050362">
    <property type="entry name" value="Cation-dep_OMT"/>
</dbReference>
<dbReference type="PANTHER" id="PTHR10509">
    <property type="entry name" value="O-METHYLTRANSFERASE-RELATED"/>
    <property type="match status" value="1"/>
</dbReference>
<evidence type="ECO:0000313" key="4">
    <source>
        <dbReference type="EMBL" id="MCC5598873.1"/>
    </source>
</evidence>
<keyword evidence="3" id="KW-0949">S-adenosyl-L-methionine</keyword>
<name>A0ABS8I583_9NOSO</name>